<dbReference type="GO" id="GO:0005737">
    <property type="term" value="C:cytoplasm"/>
    <property type="evidence" value="ECO:0007669"/>
    <property type="project" value="InterPro"/>
</dbReference>
<dbReference type="InterPro" id="IPR050058">
    <property type="entry name" value="Ala-tRNA_ligase"/>
</dbReference>
<evidence type="ECO:0000256" key="4">
    <source>
        <dbReference type="ARBA" id="ARBA00022598"/>
    </source>
</evidence>
<dbReference type="GO" id="GO:0000049">
    <property type="term" value="F:tRNA binding"/>
    <property type="evidence" value="ECO:0007669"/>
    <property type="project" value="UniProtKB-KW"/>
</dbReference>
<comment type="similarity">
    <text evidence="1">Belongs to the class-II aminoacyl-tRNA synthetase family.</text>
</comment>
<dbReference type="PANTHER" id="PTHR11777:SF9">
    <property type="entry name" value="ALANINE--TRNA LIGASE, CYTOPLASMIC"/>
    <property type="match status" value="1"/>
</dbReference>
<keyword evidence="9" id="KW-0030">Aminoacyl-tRNA synthetase</keyword>
<dbReference type="InterPro" id="IPR045864">
    <property type="entry name" value="aa-tRNA-synth_II/BPL/LPL"/>
</dbReference>
<comment type="caution">
    <text evidence="11">The sequence shown here is derived from an EMBL/GenBank/DDBJ whole genome shotgun (WGS) entry which is preliminary data.</text>
</comment>
<organism evidence="11 12">
    <name type="scientific">Candidatus Sungbacteria bacterium RIFCSPHIGHO2_02_FULL_49_12</name>
    <dbReference type="NCBI Taxonomy" id="1802271"/>
    <lineage>
        <taxon>Bacteria</taxon>
        <taxon>Candidatus Sungiibacteriota</taxon>
    </lineage>
</organism>
<evidence type="ECO:0000256" key="3">
    <source>
        <dbReference type="ARBA" id="ARBA00022555"/>
    </source>
</evidence>
<dbReference type="STRING" id="1802271.A3C11_03175"/>
<dbReference type="EMBL" id="MHQJ01000035">
    <property type="protein sequence ID" value="OHA00850.1"/>
    <property type="molecule type" value="Genomic_DNA"/>
</dbReference>
<evidence type="ECO:0000259" key="10">
    <source>
        <dbReference type="PROSITE" id="PS50860"/>
    </source>
</evidence>
<dbReference type="GO" id="GO:0006419">
    <property type="term" value="P:alanyl-tRNA aminoacylation"/>
    <property type="evidence" value="ECO:0007669"/>
    <property type="project" value="InterPro"/>
</dbReference>
<evidence type="ECO:0000256" key="6">
    <source>
        <dbReference type="ARBA" id="ARBA00022840"/>
    </source>
</evidence>
<dbReference type="InterPro" id="IPR002318">
    <property type="entry name" value="Ala-tRNA-lgiase_IIc"/>
</dbReference>
<dbReference type="InterPro" id="IPR018165">
    <property type="entry name" value="Ala-tRNA-synth_IIc_core"/>
</dbReference>
<dbReference type="PANTHER" id="PTHR11777">
    <property type="entry name" value="ALANYL-TRNA SYNTHETASE"/>
    <property type="match status" value="1"/>
</dbReference>
<dbReference type="PRINTS" id="PR00980">
    <property type="entry name" value="TRNASYNTHALA"/>
</dbReference>
<evidence type="ECO:0000256" key="2">
    <source>
        <dbReference type="ARBA" id="ARBA00013168"/>
    </source>
</evidence>
<keyword evidence="4" id="KW-0436">Ligase</keyword>
<keyword evidence="7" id="KW-0694">RNA-binding</keyword>
<dbReference type="Gene3D" id="3.30.980.10">
    <property type="entry name" value="Threonyl-trna Synthetase, Chain A, domain 2"/>
    <property type="match status" value="1"/>
</dbReference>
<dbReference type="SUPFAM" id="SSF55186">
    <property type="entry name" value="ThrRS/AlaRS common domain"/>
    <property type="match status" value="1"/>
</dbReference>
<dbReference type="Proteomes" id="UP000177362">
    <property type="component" value="Unassembled WGS sequence"/>
</dbReference>
<evidence type="ECO:0000256" key="7">
    <source>
        <dbReference type="ARBA" id="ARBA00022884"/>
    </source>
</evidence>
<protein>
    <recommendedName>
        <fullName evidence="2">alanine--tRNA ligase</fullName>
        <ecNumber evidence="2">6.1.1.7</ecNumber>
    </recommendedName>
</protein>
<evidence type="ECO:0000256" key="9">
    <source>
        <dbReference type="ARBA" id="ARBA00023146"/>
    </source>
</evidence>
<dbReference type="SMART" id="SM00863">
    <property type="entry name" value="tRNA_SAD"/>
    <property type="match status" value="1"/>
</dbReference>
<dbReference type="CDD" id="cd00673">
    <property type="entry name" value="AlaRS_core"/>
    <property type="match status" value="1"/>
</dbReference>
<feature type="domain" description="Alanyl-transfer RNA synthetases family profile" evidence="10">
    <location>
        <begin position="1"/>
        <end position="607"/>
    </location>
</feature>
<keyword evidence="5" id="KW-0547">Nucleotide-binding</keyword>
<evidence type="ECO:0000313" key="11">
    <source>
        <dbReference type="EMBL" id="OHA00850.1"/>
    </source>
</evidence>
<dbReference type="SUPFAM" id="SSF55681">
    <property type="entry name" value="Class II aaRS and biotin synthetases"/>
    <property type="match status" value="1"/>
</dbReference>
<dbReference type="InterPro" id="IPR018164">
    <property type="entry name" value="Ala-tRNA-synth_IIc_N"/>
</dbReference>
<keyword evidence="3" id="KW-0820">tRNA-binding</keyword>
<dbReference type="GO" id="GO:0002161">
    <property type="term" value="F:aminoacyl-tRNA deacylase activity"/>
    <property type="evidence" value="ECO:0007669"/>
    <property type="project" value="TreeGrafter"/>
</dbReference>
<dbReference type="PROSITE" id="PS50860">
    <property type="entry name" value="AA_TRNA_LIGASE_II_ALA"/>
    <property type="match status" value="1"/>
</dbReference>
<dbReference type="InterPro" id="IPR012947">
    <property type="entry name" value="tRNA_SAD"/>
</dbReference>
<proteinExistence type="inferred from homology"/>
<dbReference type="GO" id="GO:0004813">
    <property type="term" value="F:alanine-tRNA ligase activity"/>
    <property type="evidence" value="ECO:0007669"/>
    <property type="project" value="UniProtKB-EC"/>
</dbReference>
<evidence type="ECO:0000256" key="1">
    <source>
        <dbReference type="ARBA" id="ARBA00008226"/>
    </source>
</evidence>
<reference evidence="11 12" key="1">
    <citation type="journal article" date="2016" name="Nat. Commun.">
        <title>Thousands of microbial genomes shed light on interconnected biogeochemical processes in an aquifer system.</title>
        <authorList>
            <person name="Anantharaman K."/>
            <person name="Brown C.T."/>
            <person name="Hug L.A."/>
            <person name="Sharon I."/>
            <person name="Castelle C.J."/>
            <person name="Probst A.J."/>
            <person name="Thomas B.C."/>
            <person name="Singh A."/>
            <person name="Wilkins M.J."/>
            <person name="Karaoz U."/>
            <person name="Brodie E.L."/>
            <person name="Williams K.H."/>
            <person name="Hubbard S.S."/>
            <person name="Banfield J.F."/>
        </authorList>
    </citation>
    <scope>NUCLEOTIDE SEQUENCE [LARGE SCALE GENOMIC DNA]</scope>
</reference>
<evidence type="ECO:0000256" key="5">
    <source>
        <dbReference type="ARBA" id="ARBA00022741"/>
    </source>
</evidence>
<sequence>MEAKKIRKKFLKFFEERGHAVVPSSSLIPDDPSVLLTTAGMQQFKPYYTGEADPIKDFGSKSTVSIQKSFRTSDIDAVGDETHLTFFEMLGNFSFGGYFKEEAITLAHEFITKEMGLPISYVTIFEGSDSVPKDEESRRIWQSLGVKDIREEGVEDVFWGPTGSSGPCGPTTEIYCKNMAGQDVEIWNCVFNQFFFPGSREELLRGESGKKLEPLATPGVDTGMGLERLAMISQGTKNIFETDLFTPTVSLFGVSTPEWSKRIIADHARGIVFLVADGVHPSNKNQGYILRRLMRRTIPHLEEHQYFEVAQPGRPLPVDKSLEDVANVVIDQYAKVDQYHFLLERREEILAVIREESYKFAKIYDNGKKILEKLIVGARGNNTYKLTGRDIFSLVSTYGFSIEWVKDIAKVEAIDLDLSGFEIAFREHQDISRAGVGKKFGGHGLLLDTGELKAGSEEELKIVTRLHTATHLLNAALHKVLGETVEQRGSDITAERTRFDFLFPRKLTNEEIQQVEELVNHAIEKDFPVAFQELSLEEAKKSGALFFYKGHYPERVKVYTVGDDLETFSKELCGGPHVAHTGEIGRLKIVKEESSSAGVRRIRAVVS</sequence>
<keyword evidence="6" id="KW-0067">ATP-binding</keyword>
<dbReference type="InterPro" id="IPR018162">
    <property type="entry name" value="Ala-tRNA-ligase_IIc_anticod-bd"/>
</dbReference>
<accession>A0A1G2KN71</accession>
<dbReference type="FunFam" id="3.30.980.10:FF:000004">
    <property type="entry name" value="Alanine--tRNA ligase, cytoplasmic"/>
    <property type="match status" value="1"/>
</dbReference>
<dbReference type="Gene3D" id="3.30.930.10">
    <property type="entry name" value="Bira Bifunctional Protein, Domain 2"/>
    <property type="match status" value="1"/>
</dbReference>
<keyword evidence="8" id="KW-0648">Protein biosynthesis</keyword>
<dbReference type="AlphaFoldDB" id="A0A1G2KN71"/>
<name>A0A1G2KN71_9BACT</name>
<dbReference type="EC" id="6.1.1.7" evidence="2"/>
<gene>
    <name evidence="11" type="ORF">A3C11_03175</name>
</gene>
<evidence type="ECO:0000313" key="12">
    <source>
        <dbReference type="Proteomes" id="UP000177362"/>
    </source>
</evidence>
<dbReference type="Gene3D" id="3.30.54.20">
    <property type="match status" value="1"/>
</dbReference>
<dbReference type="Pfam" id="PF01411">
    <property type="entry name" value="tRNA-synt_2c"/>
    <property type="match status" value="1"/>
</dbReference>
<dbReference type="InterPro" id="IPR018163">
    <property type="entry name" value="Thr/Ala-tRNA-synth_IIc_edit"/>
</dbReference>
<dbReference type="GO" id="GO:0005524">
    <property type="term" value="F:ATP binding"/>
    <property type="evidence" value="ECO:0007669"/>
    <property type="project" value="UniProtKB-KW"/>
</dbReference>
<dbReference type="SUPFAM" id="SSF101353">
    <property type="entry name" value="Putative anticodon-binding domain of alanyl-tRNA synthetase (AlaRS)"/>
    <property type="match status" value="1"/>
</dbReference>
<dbReference type="Pfam" id="PF07973">
    <property type="entry name" value="tRNA_SAD"/>
    <property type="match status" value="1"/>
</dbReference>
<evidence type="ECO:0000256" key="8">
    <source>
        <dbReference type="ARBA" id="ARBA00022917"/>
    </source>
</evidence>